<feature type="non-terminal residue" evidence="1">
    <location>
        <position position="56"/>
    </location>
</feature>
<dbReference type="Proteomes" id="UP001529510">
    <property type="component" value="Unassembled WGS sequence"/>
</dbReference>
<organism evidence="1 2">
    <name type="scientific">Cirrhinus mrigala</name>
    <name type="common">Mrigala</name>
    <dbReference type="NCBI Taxonomy" id="683832"/>
    <lineage>
        <taxon>Eukaryota</taxon>
        <taxon>Metazoa</taxon>
        <taxon>Chordata</taxon>
        <taxon>Craniata</taxon>
        <taxon>Vertebrata</taxon>
        <taxon>Euteleostomi</taxon>
        <taxon>Actinopterygii</taxon>
        <taxon>Neopterygii</taxon>
        <taxon>Teleostei</taxon>
        <taxon>Ostariophysi</taxon>
        <taxon>Cypriniformes</taxon>
        <taxon>Cyprinidae</taxon>
        <taxon>Labeoninae</taxon>
        <taxon>Labeonini</taxon>
        <taxon>Cirrhinus</taxon>
    </lineage>
</organism>
<proteinExistence type="predicted"/>
<protein>
    <submittedName>
        <fullName evidence="1">Uncharacterized protein</fullName>
    </submittedName>
</protein>
<name>A0ABD0PM01_CIRMR</name>
<evidence type="ECO:0000313" key="1">
    <source>
        <dbReference type="EMBL" id="KAL0175088.1"/>
    </source>
</evidence>
<reference evidence="1 2" key="1">
    <citation type="submission" date="2024-05" db="EMBL/GenBank/DDBJ databases">
        <title>Genome sequencing and assembly of Indian major carp, Cirrhinus mrigala (Hamilton, 1822).</title>
        <authorList>
            <person name="Mohindra V."/>
            <person name="Chowdhury L.M."/>
            <person name="Lal K."/>
            <person name="Jena J.K."/>
        </authorList>
    </citation>
    <scope>NUCLEOTIDE SEQUENCE [LARGE SCALE GENOMIC DNA]</scope>
    <source>
        <strain evidence="1">CM1030</strain>
        <tissue evidence="1">Blood</tissue>
    </source>
</reference>
<dbReference type="AlphaFoldDB" id="A0ABD0PM01"/>
<gene>
    <name evidence="1" type="ORF">M9458_031056</name>
</gene>
<comment type="caution">
    <text evidence="1">The sequence shown here is derived from an EMBL/GenBank/DDBJ whole genome shotgun (WGS) entry which is preliminary data.</text>
</comment>
<accession>A0ABD0PM01</accession>
<keyword evidence="2" id="KW-1185">Reference proteome</keyword>
<dbReference type="EMBL" id="JAMKFB020000015">
    <property type="protein sequence ID" value="KAL0175088.1"/>
    <property type="molecule type" value="Genomic_DNA"/>
</dbReference>
<sequence>MLLGWKLFLYGYKKKKDMDVECSSCRCTMLKGTGVSFILLCLMAEVSLSAQQVLRI</sequence>
<evidence type="ECO:0000313" key="2">
    <source>
        <dbReference type="Proteomes" id="UP001529510"/>
    </source>
</evidence>